<evidence type="ECO:0000313" key="10">
    <source>
        <dbReference type="Proteomes" id="UP000662857"/>
    </source>
</evidence>
<keyword evidence="10" id="KW-1185">Reference proteome</keyword>
<keyword evidence="7" id="KW-0732">Signal</keyword>
<keyword evidence="4" id="KW-0788">Thiol protease</keyword>
<organism evidence="9 10">
    <name type="scientific">Natronosporangium hydrolyticum</name>
    <dbReference type="NCBI Taxonomy" id="2811111"/>
    <lineage>
        <taxon>Bacteria</taxon>
        <taxon>Bacillati</taxon>
        <taxon>Actinomycetota</taxon>
        <taxon>Actinomycetes</taxon>
        <taxon>Micromonosporales</taxon>
        <taxon>Micromonosporaceae</taxon>
        <taxon>Natronosporangium</taxon>
    </lineage>
</organism>
<feature type="chain" id="PRO_5034098870" evidence="7">
    <location>
        <begin position="30"/>
        <end position="509"/>
    </location>
</feature>
<dbReference type="PANTHER" id="PTHR47359">
    <property type="entry name" value="PEPTIDOGLYCAN DL-ENDOPEPTIDASE CWLO"/>
    <property type="match status" value="1"/>
</dbReference>
<dbReference type="PRINTS" id="PR01217">
    <property type="entry name" value="PRICHEXTENSN"/>
</dbReference>
<dbReference type="Gene3D" id="3.90.1720.10">
    <property type="entry name" value="endopeptidase domain like (from Nostoc punctiforme)"/>
    <property type="match status" value="1"/>
</dbReference>
<dbReference type="RefSeq" id="WP_239677246.1">
    <property type="nucleotide sequence ID" value="NZ_CP070499.1"/>
</dbReference>
<dbReference type="EMBL" id="CP070499">
    <property type="protein sequence ID" value="QSB15078.1"/>
    <property type="molecule type" value="Genomic_DNA"/>
</dbReference>
<evidence type="ECO:0000259" key="8">
    <source>
        <dbReference type="PROSITE" id="PS51935"/>
    </source>
</evidence>
<feature type="region of interest" description="Disordered" evidence="6">
    <location>
        <begin position="232"/>
        <end position="254"/>
    </location>
</feature>
<dbReference type="InterPro" id="IPR038765">
    <property type="entry name" value="Papain-like_cys_pep_sf"/>
</dbReference>
<dbReference type="Pfam" id="PF00877">
    <property type="entry name" value="NLPC_P60"/>
    <property type="match status" value="1"/>
</dbReference>
<keyword evidence="2" id="KW-0645">Protease</keyword>
<proteinExistence type="inferred from homology"/>
<keyword evidence="3" id="KW-0378">Hydrolase</keyword>
<evidence type="ECO:0000256" key="2">
    <source>
        <dbReference type="ARBA" id="ARBA00022670"/>
    </source>
</evidence>
<dbReference type="PROSITE" id="PS51935">
    <property type="entry name" value="NLPC_P60"/>
    <property type="match status" value="1"/>
</dbReference>
<protein>
    <submittedName>
        <fullName evidence="9">C40 family peptidase</fullName>
    </submittedName>
</protein>
<comment type="similarity">
    <text evidence="1">Belongs to the peptidase C40 family.</text>
</comment>
<keyword evidence="5" id="KW-0175">Coiled coil</keyword>
<dbReference type="SUPFAM" id="SSF54001">
    <property type="entry name" value="Cysteine proteinases"/>
    <property type="match status" value="1"/>
</dbReference>
<feature type="compositionally biased region" description="Low complexity" evidence="6">
    <location>
        <begin position="491"/>
        <end position="509"/>
    </location>
</feature>
<feature type="region of interest" description="Disordered" evidence="6">
    <location>
        <begin position="32"/>
        <end position="65"/>
    </location>
</feature>
<dbReference type="InterPro" id="IPR000064">
    <property type="entry name" value="NLP_P60_dom"/>
</dbReference>
<evidence type="ECO:0000256" key="4">
    <source>
        <dbReference type="ARBA" id="ARBA00022807"/>
    </source>
</evidence>
<evidence type="ECO:0000256" key="6">
    <source>
        <dbReference type="SAM" id="MobiDB-lite"/>
    </source>
</evidence>
<sequence length="509" mass="52917">MGTPARATRPLAHLALSTVLSLALVGTLAAPGHADRSQVPDGGEPPRAAGEVPMPDGGLATPITPDRLVDGPLAAEIAELELEIEALTLQLETISPELEPAQSAVEYAEIQLAEAVDTRDAAQEAVDTLVGESFRGAAALPTPQYLRKLPGLSAHAPLPVAAPLGVRTAARELVEAREAEQAAIELFAAAQDAEANLGDLFDDLATELSDLQLELDDLHQRNLAALAQQERQREASEQAGASDRFPDSQPVDGFEAHPDALRAVSFALGQLGKPYQWGAQGPDRFDCSGLVWAAYRHAGHSLPRVAADQYNGTSDRVVTRSAAAAQRGLLPGDLVFFSSAPNWQSIHHVGMYVGDGQMVHAPNRNEVVKVSPVWWSRFFGATRPVGAVPAEDPPSPTPPRPTPPRPTAPSPTGGPSPTLPPSTPPTSGPPSTSPPSTSPPTTSPPPTSPTPTTRPPTTTPPDTPPPTTTPPDTPPPTTPPPSPTPPPTTPPTTTSPTGTPNSTPTATAS</sequence>
<reference evidence="9" key="1">
    <citation type="submission" date="2021-02" db="EMBL/GenBank/DDBJ databases">
        <title>Natrosporangium hydrolyticum gen. nov., sp. nov, a haloalkaliphilic actinobacterium from a soda solonchak soil.</title>
        <authorList>
            <person name="Sorokin D.Y."/>
            <person name="Khijniak T.V."/>
            <person name="Zakharycheva A.P."/>
            <person name="Boueva O.V."/>
            <person name="Ariskina E.V."/>
            <person name="Hahnke R.L."/>
            <person name="Bunk B."/>
            <person name="Sproer C."/>
            <person name="Schumann P."/>
            <person name="Evtushenko L.I."/>
            <person name="Kublanov I.V."/>
        </authorList>
    </citation>
    <scope>NUCLEOTIDE SEQUENCE</scope>
    <source>
        <strain evidence="9">DSM 106523</strain>
    </source>
</reference>
<feature type="coiled-coil region" evidence="5">
    <location>
        <begin position="176"/>
        <end position="228"/>
    </location>
</feature>
<dbReference type="PANTHER" id="PTHR47359:SF3">
    <property type="entry name" value="NLP_P60 DOMAIN-CONTAINING PROTEIN-RELATED"/>
    <property type="match status" value="1"/>
</dbReference>
<dbReference type="Proteomes" id="UP000662857">
    <property type="component" value="Chromosome"/>
</dbReference>
<feature type="region of interest" description="Disordered" evidence="6">
    <location>
        <begin position="386"/>
        <end position="509"/>
    </location>
</feature>
<dbReference type="AlphaFoldDB" id="A0A895YMF2"/>
<feature type="domain" description="NlpC/P60" evidence="8">
    <location>
        <begin position="257"/>
        <end position="386"/>
    </location>
</feature>
<evidence type="ECO:0000256" key="3">
    <source>
        <dbReference type="ARBA" id="ARBA00022801"/>
    </source>
</evidence>
<dbReference type="GO" id="GO:0008234">
    <property type="term" value="F:cysteine-type peptidase activity"/>
    <property type="evidence" value="ECO:0007669"/>
    <property type="project" value="UniProtKB-KW"/>
</dbReference>
<feature type="compositionally biased region" description="Pro residues" evidence="6">
    <location>
        <begin position="391"/>
        <end position="490"/>
    </location>
</feature>
<name>A0A895YMF2_9ACTN</name>
<feature type="signal peptide" evidence="7">
    <location>
        <begin position="1"/>
        <end position="29"/>
    </location>
</feature>
<dbReference type="GO" id="GO:0006508">
    <property type="term" value="P:proteolysis"/>
    <property type="evidence" value="ECO:0007669"/>
    <property type="project" value="UniProtKB-KW"/>
</dbReference>
<evidence type="ECO:0000313" key="9">
    <source>
        <dbReference type="EMBL" id="QSB15078.1"/>
    </source>
</evidence>
<accession>A0A895YMF2</accession>
<dbReference type="KEGG" id="nhy:JQS43_01465"/>
<evidence type="ECO:0000256" key="5">
    <source>
        <dbReference type="SAM" id="Coils"/>
    </source>
</evidence>
<dbReference type="InterPro" id="IPR051794">
    <property type="entry name" value="PG_Endopeptidase_C40"/>
</dbReference>
<evidence type="ECO:0000256" key="7">
    <source>
        <dbReference type="SAM" id="SignalP"/>
    </source>
</evidence>
<evidence type="ECO:0000256" key="1">
    <source>
        <dbReference type="ARBA" id="ARBA00007074"/>
    </source>
</evidence>
<gene>
    <name evidence="9" type="ORF">JQS43_01465</name>
</gene>